<protein>
    <submittedName>
        <fullName evidence="4">Mce-associated membrane protein</fullName>
    </submittedName>
</protein>
<reference evidence="4 5" key="1">
    <citation type="submission" date="2020-08" db="EMBL/GenBank/DDBJ databases">
        <title>Genomic Encyclopedia of Type Strains, Phase IV (KMG-IV): sequencing the most valuable type-strain genomes for metagenomic binning, comparative biology and taxonomic classification.</title>
        <authorList>
            <person name="Goeker M."/>
        </authorList>
    </citation>
    <scope>NUCLEOTIDE SEQUENCE [LARGE SCALE GENOMIC DNA]</scope>
    <source>
        <strain evidence="4 5">DSM 45615</strain>
    </source>
</reference>
<keyword evidence="2 3" id="KW-0472">Membrane</keyword>
<keyword evidence="5" id="KW-1185">Reference proteome</keyword>
<evidence type="ECO:0000256" key="2">
    <source>
        <dbReference type="ARBA" id="ARBA00023136"/>
    </source>
</evidence>
<name>A0A840PI73_9ACTN</name>
<dbReference type="EMBL" id="JACHGN010000025">
    <property type="protein sequence ID" value="MBB5138679.1"/>
    <property type="molecule type" value="Genomic_DNA"/>
</dbReference>
<evidence type="ECO:0000256" key="1">
    <source>
        <dbReference type="ARBA" id="ARBA00004370"/>
    </source>
</evidence>
<proteinExistence type="predicted"/>
<gene>
    <name evidence="4" type="ORF">HNP84_008437</name>
</gene>
<comment type="caution">
    <text evidence="4">The sequence shown here is derived from an EMBL/GenBank/DDBJ whole genome shotgun (WGS) entry which is preliminary data.</text>
</comment>
<accession>A0A840PI73</accession>
<dbReference type="AlphaFoldDB" id="A0A840PI73"/>
<dbReference type="PANTHER" id="PTHR37042">
    <property type="entry name" value="OUTER MEMBRANE PROTEIN RV1973"/>
    <property type="match status" value="1"/>
</dbReference>
<dbReference type="GO" id="GO:0016020">
    <property type="term" value="C:membrane"/>
    <property type="evidence" value="ECO:0007669"/>
    <property type="project" value="UniProtKB-SubCell"/>
</dbReference>
<comment type="subcellular location">
    <subcellularLocation>
        <location evidence="1">Membrane</location>
    </subcellularLocation>
</comment>
<evidence type="ECO:0000313" key="5">
    <source>
        <dbReference type="Proteomes" id="UP000578449"/>
    </source>
</evidence>
<feature type="transmembrane region" description="Helical" evidence="3">
    <location>
        <begin position="20"/>
        <end position="43"/>
    </location>
</feature>
<keyword evidence="3" id="KW-0812">Transmembrane</keyword>
<evidence type="ECO:0000313" key="4">
    <source>
        <dbReference type="EMBL" id="MBB5138679.1"/>
    </source>
</evidence>
<dbReference type="PANTHER" id="PTHR37042:SF4">
    <property type="entry name" value="OUTER MEMBRANE PROTEIN RV1973"/>
    <property type="match status" value="1"/>
</dbReference>
<sequence>MIEGEVIEGARAGRPRSRAFLVGVTFLTLLAVTLGGVVAVAYANLRWLRESDSAGAEAMATARSVAADMLSYDYRTVEADLARAQGYTTGELAGHYRTLARSLAPQARKERAVQQASVVAAGIESAEPDRVRVLLFVDMATSKVAPGEREPRQRRELNRARFVMVKQDSRWLVAELSTLLGSVSGQ</sequence>
<dbReference type="Proteomes" id="UP000578449">
    <property type="component" value="Unassembled WGS sequence"/>
</dbReference>
<evidence type="ECO:0000256" key="3">
    <source>
        <dbReference type="SAM" id="Phobius"/>
    </source>
</evidence>
<dbReference type="RefSeq" id="WP_312926870.1">
    <property type="nucleotide sequence ID" value="NZ_BAABIX010000105.1"/>
</dbReference>
<organism evidence="4 5">
    <name type="scientific">Thermocatellispora tengchongensis</name>
    <dbReference type="NCBI Taxonomy" id="1073253"/>
    <lineage>
        <taxon>Bacteria</taxon>
        <taxon>Bacillati</taxon>
        <taxon>Actinomycetota</taxon>
        <taxon>Actinomycetes</taxon>
        <taxon>Streptosporangiales</taxon>
        <taxon>Streptosporangiaceae</taxon>
        <taxon>Thermocatellispora</taxon>
    </lineage>
</organism>
<keyword evidence="3" id="KW-1133">Transmembrane helix</keyword>